<evidence type="ECO:0008006" key="3">
    <source>
        <dbReference type="Google" id="ProtNLM"/>
    </source>
</evidence>
<protein>
    <recommendedName>
        <fullName evidence="3">Lipocalin-like domain-containing protein</fullName>
    </recommendedName>
</protein>
<evidence type="ECO:0000313" key="1">
    <source>
        <dbReference type="EMBL" id="GAA3964843.1"/>
    </source>
</evidence>
<comment type="caution">
    <text evidence="1">The sequence shown here is derived from an EMBL/GenBank/DDBJ whole genome shotgun (WGS) entry which is preliminary data.</text>
</comment>
<sequence>MKKLILPVLIVAVLCSFNNGDAPLKGVWEYRGGLFNGKIDTASAGYILQRTYDKQHYKAIVKEKGEANVIYEKGDYVLRGDTCFETQTYSLQPSNLLNKTVKYTYIISNDTLKLLSILPNGNKVEDHWVRIK</sequence>
<name>A0ABP7PHY9_9SPHI</name>
<reference evidence="2" key="1">
    <citation type="journal article" date="2019" name="Int. J. Syst. Evol. Microbiol.">
        <title>The Global Catalogue of Microorganisms (GCM) 10K type strain sequencing project: providing services to taxonomists for standard genome sequencing and annotation.</title>
        <authorList>
            <consortium name="The Broad Institute Genomics Platform"/>
            <consortium name="The Broad Institute Genome Sequencing Center for Infectious Disease"/>
            <person name="Wu L."/>
            <person name="Ma J."/>
        </authorList>
    </citation>
    <scope>NUCLEOTIDE SEQUENCE [LARGE SCALE GENOMIC DNA]</scope>
    <source>
        <strain evidence="2">JCM 16601</strain>
    </source>
</reference>
<dbReference type="RefSeq" id="WP_259092410.1">
    <property type="nucleotide sequence ID" value="NZ_BAAAZC010000008.1"/>
</dbReference>
<keyword evidence="2" id="KW-1185">Reference proteome</keyword>
<dbReference type="Gene3D" id="2.40.128.490">
    <property type="entry name" value="Uncharacterised protein PF14869, DUF4488"/>
    <property type="match status" value="1"/>
</dbReference>
<dbReference type="Proteomes" id="UP001500742">
    <property type="component" value="Unassembled WGS sequence"/>
</dbReference>
<accession>A0ABP7PHY9</accession>
<dbReference type="EMBL" id="BAAAZC010000008">
    <property type="protein sequence ID" value="GAA3964843.1"/>
    <property type="molecule type" value="Genomic_DNA"/>
</dbReference>
<organism evidence="1 2">
    <name type="scientific">Mucilaginibacter dorajii</name>
    <dbReference type="NCBI Taxonomy" id="692994"/>
    <lineage>
        <taxon>Bacteria</taxon>
        <taxon>Pseudomonadati</taxon>
        <taxon>Bacteroidota</taxon>
        <taxon>Sphingobacteriia</taxon>
        <taxon>Sphingobacteriales</taxon>
        <taxon>Sphingobacteriaceae</taxon>
        <taxon>Mucilaginibacter</taxon>
    </lineage>
</organism>
<proteinExistence type="predicted"/>
<gene>
    <name evidence="1" type="ORF">GCM10022210_11600</name>
</gene>
<evidence type="ECO:0000313" key="2">
    <source>
        <dbReference type="Proteomes" id="UP001500742"/>
    </source>
</evidence>